<evidence type="ECO:0000256" key="1">
    <source>
        <dbReference type="ARBA" id="ARBA00007100"/>
    </source>
</evidence>
<dbReference type="AlphaFoldDB" id="A0A556MP11"/>
<comment type="caution">
    <text evidence="3">The sequence shown here is derived from an EMBL/GenBank/DDBJ whole genome shotgun (WGS) entry which is preliminary data.</text>
</comment>
<gene>
    <name evidence="3" type="ORF">FO442_14110</name>
</gene>
<evidence type="ECO:0000259" key="2">
    <source>
        <dbReference type="Pfam" id="PF13369"/>
    </source>
</evidence>
<dbReference type="EMBL" id="VLPL01000007">
    <property type="protein sequence ID" value="TSJ41701.1"/>
    <property type="molecule type" value="Genomic_DNA"/>
</dbReference>
<feature type="domain" description="Protein SirB1 N-terminal" evidence="2">
    <location>
        <begin position="93"/>
        <end position="251"/>
    </location>
</feature>
<dbReference type="PANTHER" id="PTHR31350">
    <property type="entry name" value="SI:DKEY-261L7.2"/>
    <property type="match status" value="1"/>
</dbReference>
<evidence type="ECO:0000313" key="4">
    <source>
        <dbReference type="Proteomes" id="UP000316008"/>
    </source>
</evidence>
<reference evidence="3 4" key="1">
    <citation type="submission" date="2019-07" db="EMBL/GenBank/DDBJ databases">
        <authorList>
            <person name="Huq M.A."/>
        </authorList>
    </citation>
    <scope>NUCLEOTIDE SEQUENCE [LARGE SCALE GENOMIC DNA]</scope>
    <source>
        <strain evidence="3 4">MAH-3</strain>
    </source>
</reference>
<dbReference type="OrthoDB" id="188084at2"/>
<protein>
    <recommendedName>
        <fullName evidence="2">Protein SirB1 N-terminal domain-containing protein</fullName>
    </recommendedName>
</protein>
<accession>A0A556MP11</accession>
<comment type="similarity">
    <text evidence="1">Belongs to the UPF0162 family.</text>
</comment>
<organism evidence="3 4">
    <name type="scientific">Fluviicola chungangensis</name>
    <dbReference type="NCBI Taxonomy" id="2597671"/>
    <lineage>
        <taxon>Bacteria</taxon>
        <taxon>Pseudomonadati</taxon>
        <taxon>Bacteroidota</taxon>
        <taxon>Flavobacteriia</taxon>
        <taxon>Flavobacteriales</taxon>
        <taxon>Crocinitomicaceae</taxon>
        <taxon>Fluviicola</taxon>
    </lineage>
</organism>
<name>A0A556MP11_9FLAO</name>
<dbReference type="Pfam" id="PF13369">
    <property type="entry name" value="Transglut_core2"/>
    <property type="match status" value="1"/>
</dbReference>
<dbReference type="PANTHER" id="PTHR31350:SF21">
    <property type="entry name" value="F-BOX ONLY PROTEIN 21"/>
    <property type="match status" value="1"/>
</dbReference>
<evidence type="ECO:0000313" key="3">
    <source>
        <dbReference type="EMBL" id="TSJ41701.1"/>
    </source>
</evidence>
<sequence>MDDPDEQVYAHVRDRLLEIGPDAVQLLESSWEEKDYGLLFQSRIETLIHEIQFEECKRQLISWYRSSTKDLLKGAIIVAKYQYPGLDEKHIYEFIERVRRDCWLELNPNMTAFESIRIINKVLFGQYGFSGNSKNYNSPLNSFLNTVIETKKGNPLSLSILYSVIAQELKLPIYGVNLPNHFILAYMDNNGVNQFISNGNEYGVLFYINAFSKGSMLQKDDIVQFLTSIQVAPQASHFQPCSNSDIIRRMLTNLISSFQQVGNLEKVNELIELRSLLD</sequence>
<dbReference type="InterPro" id="IPR032698">
    <property type="entry name" value="SirB1_N"/>
</dbReference>
<keyword evidence="4" id="KW-1185">Reference proteome</keyword>
<proteinExistence type="inferred from homology"/>
<dbReference type="Proteomes" id="UP000316008">
    <property type="component" value="Unassembled WGS sequence"/>
</dbReference>